<feature type="binding site" evidence="3">
    <location>
        <begin position="99"/>
        <end position="102"/>
    </location>
    <ligand>
        <name>substrate</name>
    </ligand>
</feature>
<sequence length="228" mass="24331">MSENIVNSKKNAGNYAADLVIDGNIVGLGTGSTVLYTMERLSYRIKEEGLMIKGVPTSYQTAVRARNLGIPLTTLDDFPKIDIAIDGADEVDSDFNLIKGRGAAQTRERCVAAAAKQFIVVVDESKLTKKLSAVVPVEVIPFALAVLCDKVKSLGGNAIVREGVKKDGPVITDNGQIEVDCDFGEIDNPESLETELNNIPGVLSCGIFTEFKEKTVVIAGNATGIEIL</sequence>
<comment type="similarity">
    <text evidence="3">Belongs to the ribose 5-phosphate isomerase family.</text>
</comment>
<name>A0AAF0FK73_9EURY</name>
<feature type="binding site" evidence="3">
    <location>
        <begin position="86"/>
        <end position="89"/>
    </location>
    <ligand>
        <name>substrate</name>
    </ligand>
</feature>
<protein>
    <recommendedName>
        <fullName evidence="3">Ribose-5-phosphate isomerase A</fullName>
        <ecNumber evidence="3">5.3.1.6</ecNumber>
    </recommendedName>
    <alternativeName>
        <fullName evidence="3">Phosphoriboisomerase A</fullName>
        <shortName evidence="3">PRI</shortName>
    </alternativeName>
</protein>
<evidence type="ECO:0000256" key="1">
    <source>
        <dbReference type="ARBA" id="ARBA00001713"/>
    </source>
</evidence>
<dbReference type="CDD" id="cd01398">
    <property type="entry name" value="RPI_A"/>
    <property type="match status" value="1"/>
</dbReference>
<dbReference type="KEGG" id="manq:L1994_07790"/>
<dbReference type="InterPro" id="IPR004788">
    <property type="entry name" value="Ribose5P_isomerase_type_A"/>
</dbReference>
<evidence type="ECO:0000313" key="4">
    <source>
        <dbReference type="EMBL" id="WFN36048.1"/>
    </source>
</evidence>
<dbReference type="EMBL" id="CP091092">
    <property type="protein sequence ID" value="WFN36048.1"/>
    <property type="molecule type" value="Genomic_DNA"/>
</dbReference>
<dbReference type="InterPro" id="IPR037171">
    <property type="entry name" value="NagB/RpiA_transferase-like"/>
</dbReference>
<evidence type="ECO:0000313" key="5">
    <source>
        <dbReference type="Proteomes" id="UP001218895"/>
    </source>
</evidence>
<dbReference type="GO" id="GO:0006014">
    <property type="term" value="P:D-ribose metabolic process"/>
    <property type="evidence" value="ECO:0007669"/>
    <property type="project" value="TreeGrafter"/>
</dbReference>
<dbReference type="NCBIfam" id="NF001924">
    <property type="entry name" value="PRK00702.1"/>
    <property type="match status" value="1"/>
</dbReference>
<comment type="function">
    <text evidence="3">Catalyzes the reversible conversion of ribose-5-phosphate to ribulose 5-phosphate.</text>
</comment>
<dbReference type="Gene3D" id="3.30.70.260">
    <property type="match status" value="1"/>
</dbReference>
<comment type="pathway">
    <text evidence="3">Carbohydrate degradation; pentose phosphate pathway; D-ribose 5-phosphate from D-ribulose 5-phosphate (non-oxidative stage): step 1/1.</text>
</comment>
<dbReference type="FunFam" id="3.40.50.1360:FF:000001">
    <property type="entry name" value="Ribose-5-phosphate isomerase A"/>
    <property type="match status" value="1"/>
</dbReference>
<dbReference type="SUPFAM" id="SSF75445">
    <property type="entry name" value="D-ribose-5-phosphate isomerase (RpiA), lid domain"/>
    <property type="match status" value="1"/>
</dbReference>
<dbReference type="GO" id="GO:0005829">
    <property type="term" value="C:cytosol"/>
    <property type="evidence" value="ECO:0007669"/>
    <property type="project" value="TreeGrafter"/>
</dbReference>
<dbReference type="GO" id="GO:0004751">
    <property type="term" value="F:ribose-5-phosphate isomerase activity"/>
    <property type="evidence" value="ECO:0007669"/>
    <property type="project" value="UniProtKB-UniRule"/>
</dbReference>
<keyword evidence="5" id="KW-1185">Reference proteome</keyword>
<dbReference type="PANTHER" id="PTHR11934:SF0">
    <property type="entry name" value="RIBOSE-5-PHOSPHATE ISOMERASE"/>
    <property type="match status" value="1"/>
</dbReference>
<reference evidence="4" key="1">
    <citation type="submission" date="2022-01" db="EMBL/GenBank/DDBJ databases">
        <title>Complete genome of Methanomicrobium antiquum DSM 21220.</title>
        <authorList>
            <person name="Chen S.-C."/>
            <person name="You Y.-T."/>
            <person name="Zhou Y.-Z."/>
            <person name="Lai M.-C."/>
        </authorList>
    </citation>
    <scope>NUCLEOTIDE SEQUENCE</scope>
    <source>
        <strain evidence="4">DSM 21220</strain>
    </source>
</reference>
<organism evidence="4 5">
    <name type="scientific">Methanomicrobium antiquum</name>
    <dbReference type="NCBI Taxonomy" id="487686"/>
    <lineage>
        <taxon>Archaea</taxon>
        <taxon>Methanobacteriati</taxon>
        <taxon>Methanobacteriota</taxon>
        <taxon>Stenosarchaea group</taxon>
        <taxon>Methanomicrobia</taxon>
        <taxon>Methanomicrobiales</taxon>
        <taxon>Methanomicrobiaceae</taxon>
        <taxon>Methanomicrobium</taxon>
    </lineage>
</organism>
<dbReference type="AlphaFoldDB" id="A0AAF0FK73"/>
<comment type="catalytic activity">
    <reaction evidence="1 3">
        <text>aldehydo-D-ribose 5-phosphate = D-ribulose 5-phosphate</text>
        <dbReference type="Rhea" id="RHEA:14657"/>
        <dbReference type="ChEBI" id="CHEBI:58121"/>
        <dbReference type="ChEBI" id="CHEBI:58273"/>
        <dbReference type="EC" id="5.3.1.6"/>
    </reaction>
</comment>
<feature type="active site" description="Proton acceptor" evidence="3">
    <location>
        <position position="108"/>
    </location>
</feature>
<dbReference type="GeneID" id="79950290"/>
<feature type="binding site" evidence="3">
    <location>
        <begin position="30"/>
        <end position="33"/>
    </location>
    <ligand>
        <name>substrate</name>
    </ligand>
</feature>
<dbReference type="PANTHER" id="PTHR11934">
    <property type="entry name" value="RIBOSE-5-PHOSPHATE ISOMERASE"/>
    <property type="match status" value="1"/>
</dbReference>
<evidence type="ECO:0000256" key="3">
    <source>
        <dbReference type="HAMAP-Rule" id="MF_00170"/>
    </source>
</evidence>
<dbReference type="RefSeq" id="WP_278098886.1">
    <property type="nucleotide sequence ID" value="NZ_CP091092.1"/>
</dbReference>
<accession>A0AAF0FK73</accession>
<dbReference type="GO" id="GO:0009052">
    <property type="term" value="P:pentose-phosphate shunt, non-oxidative branch"/>
    <property type="evidence" value="ECO:0007669"/>
    <property type="project" value="UniProtKB-UniRule"/>
</dbReference>
<dbReference type="Pfam" id="PF06026">
    <property type="entry name" value="Rib_5-P_isom_A"/>
    <property type="match status" value="1"/>
</dbReference>
<dbReference type="Proteomes" id="UP001218895">
    <property type="component" value="Chromosome"/>
</dbReference>
<dbReference type="Gene3D" id="3.40.50.1360">
    <property type="match status" value="1"/>
</dbReference>
<dbReference type="EC" id="5.3.1.6" evidence="3"/>
<evidence type="ECO:0000256" key="2">
    <source>
        <dbReference type="ARBA" id="ARBA00023235"/>
    </source>
</evidence>
<keyword evidence="2 3" id="KW-0413">Isomerase</keyword>
<gene>
    <name evidence="3 4" type="primary">rpiA</name>
    <name evidence="4" type="ORF">L1994_07790</name>
</gene>
<dbReference type="HAMAP" id="MF_00170">
    <property type="entry name" value="Rib_5P_isom_A"/>
    <property type="match status" value="1"/>
</dbReference>
<proteinExistence type="inferred from homology"/>
<dbReference type="NCBIfam" id="TIGR00021">
    <property type="entry name" value="rpiA"/>
    <property type="match status" value="1"/>
</dbReference>
<comment type="subunit">
    <text evidence="3">Homodimer.</text>
</comment>
<dbReference type="SUPFAM" id="SSF100950">
    <property type="entry name" value="NagB/RpiA/CoA transferase-like"/>
    <property type="match status" value="1"/>
</dbReference>
<feature type="binding site" evidence="3">
    <location>
        <position position="126"/>
    </location>
    <ligand>
        <name>substrate</name>
    </ligand>
</feature>
<dbReference type="InterPro" id="IPR020672">
    <property type="entry name" value="Ribose5P_isomerase_typA_subgr"/>
</dbReference>